<reference evidence="9" key="1">
    <citation type="journal article" date="2021" name="Genome Biol. Evol.">
        <title>The assembled and annotated genome of the fairy-ring fungus Marasmius oreades.</title>
        <authorList>
            <person name="Hiltunen M."/>
            <person name="Ament-Velasquez S.L."/>
            <person name="Johannesson H."/>
        </authorList>
    </citation>
    <scope>NUCLEOTIDE SEQUENCE</scope>
    <source>
        <strain evidence="9">03SP1</strain>
    </source>
</reference>
<keyword evidence="5" id="KW-0479">Metal-binding</keyword>
<keyword evidence="6" id="KW-0677">Repeat</keyword>
<evidence type="ECO:0000256" key="3">
    <source>
        <dbReference type="ARBA" id="ARBA00022602"/>
    </source>
</evidence>
<evidence type="ECO:0000256" key="6">
    <source>
        <dbReference type="ARBA" id="ARBA00022737"/>
    </source>
</evidence>
<feature type="domain" description="Prenyltransferase alpha-alpha toroid" evidence="8">
    <location>
        <begin position="12"/>
        <end position="346"/>
    </location>
</feature>
<keyword evidence="3" id="KW-0637">Prenyltransferase</keyword>
<dbReference type="EMBL" id="CM032188">
    <property type="protein sequence ID" value="KAG7088839.1"/>
    <property type="molecule type" value="Genomic_DNA"/>
</dbReference>
<evidence type="ECO:0000256" key="1">
    <source>
        <dbReference type="ARBA" id="ARBA00001947"/>
    </source>
</evidence>
<organism evidence="9 10">
    <name type="scientific">Marasmius oreades</name>
    <name type="common">fairy-ring Marasmius</name>
    <dbReference type="NCBI Taxonomy" id="181124"/>
    <lineage>
        <taxon>Eukaryota</taxon>
        <taxon>Fungi</taxon>
        <taxon>Dikarya</taxon>
        <taxon>Basidiomycota</taxon>
        <taxon>Agaricomycotina</taxon>
        <taxon>Agaricomycetes</taxon>
        <taxon>Agaricomycetidae</taxon>
        <taxon>Agaricales</taxon>
        <taxon>Marasmiineae</taxon>
        <taxon>Marasmiaceae</taxon>
        <taxon>Marasmius</taxon>
    </lineage>
</organism>
<evidence type="ECO:0000259" key="8">
    <source>
        <dbReference type="Pfam" id="PF00432"/>
    </source>
</evidence>
<accession>A0A9P7RSB8</accession>
<dbReference type="PANTHER" id="PTHR11774">
    <property type="entry name" value="GERANYLGERANYL TRANSFERASE TYPE BETA SUBUNIT"/>
    <property type="match status" value="1"/>
</dbReference>
<evidence type="ECO:0000313" key="9">
    <source>
        <dbReference type="EMBL" id="KAG7088839.1"/>
    </source>
</evidence>
<dbReference type="InterPro" id="IPR008930">
    <property type="entry name" value="Terpenoid_cyclase/PrenylTrfase"/>
</dbReference>
<name>A0A9P7RSB8_9AGAR</name>
<comment type="similarity">
    <text evidence="2">Belongs to the protein prenyltransferase subunit beta family.</text>
</comment>
<comment type="caution">
    <text evidence="9">The sequence shown here is derived from an EMBL/GenBank/DDBJ whole genome shotgun (WGS) entry which is preliminary data.</text>
</comment>
<sequence length="367" mass="40811">MNTEPDFHLEPLRRAGHAGHVKRCLTGLPSSQVDLDGARMALAFYCIGSLDLLGVVMDKITQADRDSWRSWIWEQQTHGQYGTGFRPSPFMTSGAILDQTQGYTEYDTPHLVTTYTALLSLSILRDDFSALDRQGLLRFLKVCQTEDGSFTTIPNSGDTDLRTLYCAFAISNMLNDWSGIDVERALSFIAACRTYEGGYGQYPHCEASGGPTYIAIATMYLAPSRYRRLTQGEREKSVQWLINNQADSGGFRGRTNKEADACYCFWCGAALKILGAGDLVDSSSLARFISECQFKYGGIAKAPGEHPDPYHTYLSLAALSMYPPPIDQNSPTKASWDFEPLDPLLNAREGTVKWLREHIPDSHGRLN</sequence>
<comment type="cofactor">
    <cofactor evidence="1">
        <name>Zn(2+)</name>
        <dbReference type="ChEBI" id="CHEBI:29105"/>
    </cofactor>
</comment>
<dbReference type="InterPro" id="IPR001330">
    <property type="entry name" value="Prenyltrans"/>
</dbReference>
<evidence type="ECO:0000256" key="4">
    <source>
        <dbReference type="ARBA" id="ARBA00022679"/>
    </source>
</evidence>
<dbReference type="InterPro" id="IPR045089">
    <property type="entry name" value="PGGT1B-like"/>
</dbReference>
<evidence type="ECO:0000313" key="10">
    <source>
        <dbReference type="Proteomes" id="UP001049176"/>
    </source>
</evidence>
<keyword evidence="4" id="KW-0808">Transferase</keyword>
<dbReference type="Pfam" id="PF00432">
    <property type="entry name" value="Prenyltrans"/>
    <property type="match status" value="1"/>
</dbReference>
<dbReference type="PANTHER" id="PTHR11774:SF4">
    <property type="entry name" value="GERANYLGERANYL TRANSFERASE TYPE-1 SUBUNIT BETA"/>
    <property type="match status" value="1"/>
</dbReference>
<evidence type="ECO:0000256" key="7">
    <source>
        <dbReference type="ARBA" id="ARBA00022833"/>
    </source>
</evidence>
<dbReference type="OrthoDB" id="24893at2759"/>
<dbReference type="Gene3D" id="1.50.10.20">
    <property type="match status" value="1"/>
</dbReference>
<proteinExistence type="inferred from homology"/>
<protein>
    <recommendedName>
        <fullName evidence="8">Prenyltransferase alpha-alpha toroid domain-containing protein</fullName>
    </recommendedName>
</protein>
<dbReference type="GO" id="GO:0005953">
    <property type="term" value="C:CAAX-protein geranylgeranyltransferase complex"/>
    <property type="evidence" value="ECO:0007669"/>
    <property type="project" value="TreeGrafter"/>
</dbReference>
<dbReference type="SUPFAM" id="SSF48239">
    <property type="entry name" value="Terpenoid cyclases/Protein prenyltransferases"/>
    <property type="match status" value="1"/>
</dbReference>
<dbReference type="GO" id="GO:0004662">
    <property type="term" value="F:CAAX-protein geranylgeranyltransferase activity"/>
    <property type="evidence" value="ECO:0007669"/>
    <property type="project" value="TreeGrafter"/>
</dbReference>
<evidence type="ECO:0000256" key="2">
    <source>
        <dbReference type="ARBA" id="ARBA00010497"/>
    </source>
</evidence>
<gene>
    <name evidence="9" type="ORF">E1B28_012794</name>
</gene>
<dbReference type="AlphaFoldDB" id="A0A9P7RSB8"/>
<dbReference type="GeneID" id="66081869"/>
<evidence type="ECO:0000256" key="5">
    <source>
        <dbReference type="ARBA" id="ARBA00022723"/>
    </source>
</evidence>
<dbReference type="KEGG" id="more:E1B28_012794"/>
<keyword evidence="10" id="KW-1185">Reference proteome</keyword>
<dbReference type="GO" id="GO:0046872">
    <property type="term" value="F:metal ion binding"/>
    <property type="evidence" value="ECO:0007669"/>
    <property type="project" value="UniProtKB-KW"/>
</dbReference>
<dbReference type="Proteomes" id="UP001049176">
    <property type="component" value="Chromosome 8"/>
</dbReference>
<dbReference type="RefSeq" id="XP_043005310.1">
    <property type="nucleotide sequence ID" value="XM_043157940.1"/>
</dbReference>
<keyword evidence="7" id="KW-0862">Zinc</keyword>